<dbReference type="PANTHER" id="PTHR42742">
    <property type="entry name" value="TRANSCRIPTIONAL REPRESSOR MPRA"/>
    <property type="match status" value="1"/>
</dbReference>
<proteinExistence type="predicted"/>
<name>A0A7D7U746_9MOLU</name>
<organism evidence="6 7">
    <name type="scientific">Mycoplasma tullyi</name>
    <dbReference type="NCBI Taxonomy" id="1612150"/>
    <lineage>
        <taxon>Bacteria</taxon>
        <taxon>Bacillati</taxon>
        <taxon>Mycoplasmatota</taxon>
        <taxon>Mollicutes</taxon>
        <taxon>Mycoplasmataceae</taxon>
        <taxon>Mycoplasma</taxon>
    </lineage>
</organism>
<feature type="binding site" evidence="3">
    <location>
        <position position="182"/>
    </location>
    <ligand>
        <name>Zn(2+)</name>
        <dbReference type="ChEBI" id="CHEBI:29105"/>
    </ligand>
</feature>
<dbReference type="CDD" id="cd07010">
    <property type="entry name" value="cupin_PMI_type_I_N_bac"/>
    <property type="match status" value="1"/>
</dbReference>
<feature type="domain" description="Phosphomannose isomerase type I catalytic" evidence="5">
    <location>
        <begin position="43"/>
        <end position="119"/>
    </location>
</feature>
<evidence type="ECO:0000313" key="7">
    <source>
        <dbReference type="Proteomes" id="UP000514704"/>
    </source>
</evidence>
<keyword evidence="7" id="KW-1185">Reference proteome</keyword>
<gene>
    <name evidence="6" type="ORF">H3143_03320</name>
</gene>
<protein>
    <submittedName>
        <fullName evidence="6">Class I mannose-6-phosphate isomerase</fullName>
    </submittedName>
</protein>
<keyword evidence="1 3" id="KW-0479">Metal-binding</keyword>
<dbReference type="InterPro" id="IPR046457">
    <property type="entry name" value="PMI_typeI_cat"/>
</dbReference>
<dbReference type="GO" id="GO:0005975">
    <property type="term" value="P:carbohydrate metabolic process"/>
    <property type="evidence" value="ECO:0007669"/>
    <property type="project" value="InterPro"/>
</dbReference>
<evidence type="ECO:0000259" key="5">
    <source>
        <dbReference type="Pfam" id="PF20511"/>
    </source>
</evidence>
<dbReference type="InterPro" id="IPR011051">
    <property type="entry name" value="RmlC_Cupin_sf"/>
</dbReference>
<dbReference type="Gene3D" id="2.60.120.10">
    <property type="entry name" value="Jelly Rolls"/>
    <property type="match status" value="1"/>
</dbReference>
<dbReference type="PIRSF" id="PIRSF036894">
    <property type="entry name" value="PMI_Firm_short"/>
    <property type="match status" value="1"/>
</dbReference>
<accession>A0A7D7U746</accession>
<dbReference type="GO" id="GO:0008270">
    <property type="term" value="F:zinc ion binding"/>
    <property type="evidence" value="ECO:0007669"/>
    <property type="project" value="InterPro"/>
</dbReference>
<comment type="cofactor">
    <cofactor evidence="3">
        <name>Zn(2+)</name>
        <dbReference type="ChEBI" id="CHEBI:29105"/>
    </cofactor>
    <text evidence="3">Binds 1 zinc ion per subunit.</text>
</comment>
<feature type="binding site" evidence="3">
    <location>
        <position position="125"/>
    </location>
    <ligand>
        <name>Zn(2+)</name>
        <dbReference type="ChEBI" id="CHEBI:29105"/>
    </ligand>
</feature>
<dbReference type="KEGG" id="mtuy:H3143_03320"/>
<sequence>MVTVHLIRNTKRKMYKPKILKLRPHFEYRVWAGDEIKTFFNLKEDKIGEAWVISAFENKSAKVSENQTLLEFYQDKNNAYFFNSYNLKNEYPLLAKIIDAKADLSVQIHPDDQYAKQFNSLGKTECWYILDTKKDNDIVFGHKAKTVDQFKSMVEHKQWNDLLVNKPIDKDDFIYVPSKKIHAIKADTLIYELQQSSDITYRVYDYDRLDHGKKRELHLDHVYQLVDCPDVDLTKEQISNKPNYLVANNLFNLVKVENEGNNVYKFDDAQWIQLTVIKNHGTINGLQANLYDSFIVSHNEPIVIDGELTCLTSYVTDRK</sequence>
<reference evidence="6 7" key="1">
    <citation type="journal article" date="2017" name="Int. J. Syst. Evol. Microbiol.">
        <title>Mycoplasma tullyi sp. nov., isolated from penguins of the genus Spheniscus.</title>
        <authorList>
            <person name="Yavari C.A."/>
            <person name="Ramirez A.S."/>
            <person name="Nicholas R.A.J."/>
            <person name="Radford A.D."/>
            <person name="Darby A.C."/>
            <person name="Bradbury J.M."/>
        </authorList>
    </citation>
    <scope>NUCLEOTIDE SEQUENCE [LARGE SCALE GENOMIC DNA]</scope>
    <source>
        <strain evidence="6 7">56A97T</strain>
    </source>
</reference>
<evidence type="ECO:0000256" key="2">
    <source>
        <dbReference type="ARBA" id="ARBA00022833"/>
    </source>
</evidence>
<dbReference type="AlphaFoldDB" id="A0A7D7U746"/>
<feature type="active site" evidence="4">
    <location>
        <position position="202"/>
    </location>
</feature>
<dbReference type="EMBL" id="CP059674">
    <property type="protein sequence ID" value="QMT98503.1"/>
    <property type="molecule type" value="Genomic_DNA"/>
</dbReference>
<keyword evidence="2 3" id="KW-0862">Zinc</keyword>
<evidence type="ECO:0000256" key="4">
    <source>
        <dbReference type="PIRSR" id="PIRSR036894-2"/>
    </source>
</evidence>
<dbReference type="InterPro" id="IPR014628">
    <property type="entry name" value="Man6P_isomerase_Firm_short"/>
</dbReference>
<dbReference type="Proteomes" id="UP000514704">
    <property type="component" value="Chromosome"/>
</dbReference>
<keyword evidence="6" id="KW-0413">Isomerase</keyword>
<evidence type="ECO:0000313" key="6">
    <source>
        <dbReference type="EMBL" id="QMT98503.1"/>
    </source>
</evidence>
<feature type="binding site" evidence="3">
    <location>
        <position position="109"/>
    </location>
    <ligand>
        <name>Zn(2+)</name>
        <dbReference type="ChEBI" id="CHEBI:29105"/>
    </ligand>
</feature>
<dbReference type="PANTHER" id="PTHR42742:SF3">
    <property type="entry name" value="FRUCTOKINASE"/>
    <property type="match status" value="1"/>
</dbReference>
<evidence type="ECO:0000256" key="3">
    <source>
        <dbReference type="PIRSR" id="PIRSR036894-1"/>
    </source>
</evidence>
<dbReference type="SUPFAM" id="SSF51182">
    <property type="entry name" value="RmlC-like cupins"/>
    <property type="match status" value="1"/>
</dbReference>
<dbReference type="InterPro" id="IPR051804">
    <property type="entry name" value="Carb_Metab_Reg_Kinase/Isom"/>
</dbReference>
<dbReference type="InterPro" id="IPR014710">
    <property type="entry name" value="RmlC-like_jellyroll"/>
</dbReference>
<dbReference type="Pfam" id="PF20511">
    <property type="entry name" value="PMI_typeI_cat"/>
    <property type="match status" value="1"/>
</dbReference>
<dbReference type="GO" id="GO:0004476">
    <property type="term" value="F:mannose-6-phosphate isomerase activity"/>
    <property type="evidence" value="ECO:0007669"/>
    <property type="project" value="InterPro"/>
</dbReference>
<evidence type="ECO:0000256" key="1">
    <source>
        <dbReference type="ARBA" id="ARBA00022723"/>
    </source>
</evidence>